<dbReference type="EMBL" id="JAWNGG020000228">
    <property type="protein sequence ID" value="KAK9296081.1"/>
    <property type="molecule type" value="Genomic_DNA"/>
</dbReference>
<organism evidence="15 16">
    <name type="scientific">Tetragonisca angustula</name>
    <dbReference type="NCBI Taxonomy" id="166442"/>
    <lineage>
        <taxon>Eukaryota</taxon>
        <taxon>Metazoa</taxon>
        <taxon>Ecdysozoa</taxon>
        <taxon>Arthropoda</taxon>
        <taxon>Hexapoda</taxon>
        <taxon>Insecta</taxon>
        <taxon>Pterygota</taxon>
        <taxon>Neoptera</taxon>
        <taxon>Endopterygota</taxon>
        <taxon>Hymenoptera</taxon>
        <taxon>Apocrita</taxon>
        <taxon>Aculeata</taxon>
        <taxon>Apoidea</taxon>
        <taxon>Anthophila</taxon>
        <taxon>Apidae</taxon>
        <taxon>Tetragonisca</taxon>
    </lineage>
</organism>
<evidence type="ECO:0000256" key="11">
    <source>
        <dbReference type="ARBA" id="ARBA00023303"/>
    </source>
</evidence>
<evidence type="ECO:0000256" key="10">
    <source>
        <dbReference type="ARBA" id="ARBA00023286"/>
    </source>
</evidence>
<reference evidence="15 16" key="1">
    <citation type="submission" date="2024-05" db="EMBL/GenBank/DDBJ databases">
        <title>The nuclear and mitochondrial genome assemblies of Tetragonisca angustula (Apidae: Meliponini), a tiny yet remarkable pollinator in the Neotropics.</title>
        <authorList>
            <person name="Ferrari R."/>
            <person name="Ricardo P.C."/>
            <person name="Dias F.C."/>
            <person name="Araujo N.S."/>
            <person name="Soares D.O."/>
            <person name="Zhou Q.-S."/>
            <person name="Zhu C.-D."/>
            <person name="Coutinho L."/>
            <person name="Airas M.C."/>
            <person name="Batista T.M."/>
        </authorList>
    </citation>
    <scope>NUCLEOTIDE SEQUENCE [LARGE SCALE GENOMIC DNA]</scope>
    <source>
        <strain evidence="15">ASF017062</strain>
        <tissue evidence="15">Abdomen</tissue>
    </source>
</reference>
<feature type="transmembrane region" description="Helical" evidence="12">
    <location>
        <begin position="566"/>
        <end position="592"/>
    </location>
</feature>
<dbReference type="PANTHER" id="PTHR42643">
    <property type="entry name" value="IONOTROPIC RECEPTOR 20A-RELATED"/>
    <property type="match status" value="1"/>
</dbReference>
<evidence type="ECO:0000256" key="2">
    <source>
        <dbReference type="ARBA" id="ARBA00022448"/>
    </source>
</evidence>
<proteinExistence type="predicted"/>
<name>A0AAW0ZH09_9HYME</name>
<feature type="signal peptide" evidence="13">
    <location>
        <begin position="1"/>
        <end position="15"/>
    </location>
</feature>
<dbReference type="InterPro" id="IPR052192">
    <property type="entry name" value="Insect_Ionotropic_Sensory_Rcpt"/>
</dbReference>
<keyword evidence="13" id="KW-0732">Signal</keyword>
<evidence type="ECO:0000256" key="5">
    <source>
        <dbReference type="ARBA" id="ARBA00022989"/>
    </source>
</evidence>
<evidence type="ECO:0000256" key="4">
    <source>
        <dbReference type="ARBA" id="ARBA00022692"/>
    </source>
</evidence>
<evidence type="ECO:0000313" key="16">
    <source>
        <dbReference type="Proteomes" id="UP001432146"/>
    </source>
</evidence>
<evidence type="ECO:0000256" key="7">
    <source>
        <dbReference type="ARBA" id="ARBA00023136"/>
    </source>
</evidence>
<keyword evidence="3" id="KW-1003">Cell membrane</keyword>
<comment type="caution">
    <text evidence="15">The sequence shown here is derived from an EMBL/GenBank/DDBJ whole genome shotgun (WGS) entry which is preliminary data.</text>
</comment>
<feature type="domain" description="Ionotropic glutamate receptor L-glutamate and glycine-binding" evidence="14">
    <location>
        <begin position="211"/>
        <end position="305"/>
    </location>
</feature>
<dbReference type="Pfam" id="PF10613">
    <property type="entry name" value="Lig_chan-Glu_bd"/>
    <property type="match status" value="1"/>
</dbReference>
<evidence type="ECO:0000256" key="3">
    <source>
        <dbReference type="ARBA" id="ARBA00022475"/>
    </source>
</evidence>
<dbReference type="PANTHER" id="PTHR42643:SF39">
    <property type="entry name" value="IONOTROPIC RECEPTOR 56A-RELATED"/>
    <property type="match status" value="1"/>
</dbReference>
<dbReference type="GO" id="GO:0005886">
    <property type="term" value="C:plasma membrane"/>
    <property type="evidence" value="ECO:0007669"/>
    <property type="project" value="UniProtKB-SubCell"/>
</dbReference>
<keyword evidence="6" id="KW-0406">Ion transport</keyword>
<keyword evidence="5 12" id="KW-1133">Transmembrane helix</keyword>
<keyword evidence="4 12" id="KW-0812">Transmembrane</keyword>
<dbReference type="Gene3D" id="1.10.287.70">
    <property type="match status" value="1"/>
</dbReference>
<dbReference type="AlphaFoldDB" id="A0AAW0ZH09"/>
<accession>A0AAW0ZH09</accession>
<evidence type="ECO:0000256" key="9">
    <source>
        <dbReference type="ARBA" id="ARBA00023180"/>
    </source>
</evidence>
<keyword evidence="8" id="KW-0675">Receptor</keyword>
<dbReference type="InterPro" id="IPR019594">
    <property type="entry name" value="Glu/Gly-bd"/>
</dbReference>
<dbReference type="GO" id="GO:0015276">
    <property type="term" value="F:ligand-gated monoatomic ion channel activity"/>
    <property type="evidence" value="ECO:0007669"/>
    <property type="project" value="InterPro"/>
</dbReference>
<evidence type="ECO:0000259" key="14">
    <source>
        <dbReference type="Pfam" id="PF10613"/>
    </source>
</evidence>
<evidence type="ECO:0000256" key="8">
    <source>
        <dbReference type="ARBA" id="ARBA00023170"/>
    </source>
</evidence>
<keyword evidence="9" id="KW-0325">Glycoprotein</keyword>
<comment type="subcellular location">
    <subcellularLocation>
        <location evidence="1">Cell membrane</location>
        <topology evidence="1">Multi-pass membrane protein</topology>
    </subcellularLocation>
</comment>
<keyword evidence="16" id="KW-1185">Reference proteome</keyword>
<feature type="chain" id="PRO_5043407571" description="Ionotropic glutamate receptor L-glutamate and glycine-binding domain-containing protein" evidence="13">
    <location>
        <begin position="16"/>
        <end position="626"/>
    </location>
</feature>
<keyword evidence="10" id="KW-1071">Ligand-gated ion channel</keyword>
<evidence type="ECO:0000313" key="15">
    <source>
        <dbReference type="EMBL" id="KAK9296081.1"/>
    </source>
</evidence>
<protein>
    <recommendedName>
        <fullName evidence="14">Ionotropic glutamate receptor L-glutamate and glycine-binding domain-containing protein</fullName>
    </recommendedName>
</protein>
<dbReference type="SUPFAM" id="SSF53850">
    <property type="entry name" value="Periplasmic binding protein-like II"/>
    <property type="match status" value="1"/>
</dbReference>
<keyword evidence="11" id="KW-0407">Ion channel</keyword>
<sequence>MLIFMILTSVSLAIADKNDIFVSKGRSWIADENFTEIIKSSFASSRCCNVFLTDWTEDSSAVFDQFKNVYPYDYLLETSMHECRGYFFLGSSDDDIIESIKKTPLLQWDMEILIVVNKNISSDSCLFNNSAYGIANINIVSISGMWKLSENYVRPRVFTKIDSYEGMQIKDVTINFQNKELQVCSISSPPMTYLNHTIQKTIDGIEADVYTMDDELDWDGVEMKLFLIIAEKLNFTWTIRKPEGNYTYGQRINDTYWMGGLIQMMREQKIDMAFASIWLTLDQYKFVSLSESWYQIYIHFLVPRPHRTTSFWALSRPFSEEIWYLLLSALLLHCLYTYVRAWIDPKFPRQYRNFLIVLTDLIGYLLSSSVPKTARKRTNKLQILLWQTAGWLIITAYSSSLAARLASSEYESRIDTLEQFSKANLQWGLGKELPPFDDYFDMTNPLSMKLRGRFHYIKNYTQLEQLIRRGNYAILGKVMDDSFVPMDYLANDDLKNYRLMRQPVGQFYATFAVQPWLLKPVDEIILRLRETGIIIGHLRDVIRRRDSYNLREVTVEHDRYDGSIQVLGLMPLGAGFILLFVGSLIASLTFYLELRHAAEATSVQNLLRNISKKHGLDQSRTTHDFG</sequence>
<keyword evidence="2" id="KW-0813">Transport</keyword>
<evidence type="ECO:0000256" key="13">
    <source>
        <dbReference type="SAM" id="SignalP"/>
    </source>
</evidence>
<evidence type="ECO:0000256" key="1">
    <source>
        <dbReference type="ARBA" id="ARBA00004651"/>
    </source>
</evidence>
<gene>
    <name evidence="15" type="ORF">QLX08_009810</name>
</gene>
<dbReference type="Gene3D" id="3.40.190.10">
    <property type="entry name" value="Periplasmic binding protein-like II"/>
    <property type="match status" value="1"/>
</dbReference>
<evidence type="ECO:0000256" key="12">
    <source>
        <dbReference type="SAM" id="Phobius"/>
    </source>
</evidence>
<evidence type="ECO:0000256" key="6">
    <source>
        <dbReference type="ARBA" id="ARBA00023065"/>
    </source>
</evidence>
<dbReference type="Proteomes" id="UP001432146">
    <property type="component" value="Unassembled WGS sequence"/>
</dbReference>
<keyword evidence="7 12" id="KW-0472">Membrane</keyword>